<accession>A0A975P751</accession>
<dbReference type="AlphaFoldDB" id="A0A975P751"/>
<dbReference type="EMBL" id="CP076361">
    <property type="protein sequence ID" value="QWK91075.1"/>
    <property type="molecule type" value="Genomic_DNA"/>
</dbReference>
<dbReference type="Proteomes" id="UP000679352">
    <property type="component" value="Chromosome"/>
</dbReference>
<evidence type="ECO:0000313" key="1">
    <source>
        <dbReference type="EMBL" id="QWK91075.1"/>
    </source>
</evidence>
<sequence>MIRFSLHCAQGHDFDSWFASGTAFDDLKLRGLVACAICGDTSVEKALMAPAVAHKAQAAPGALSTPASPMEEAMAALRREVEANSEYVGMNFVTEARRIHAGNAPERAIHGEAKADEARKLIEDGVPVAPLPFMPSRKAN</sequence>
<evidence type="ECO:0000313" key="2">
    <source>
        <dbReference type="Proteomes" id="UP000679352"/>
    </source>
</evidence>
<name>A0A975P751_9RHOB</name>
<gene>
    <name evidence="1" type="ORF">KM031_03970</name>
</gene>
<dbReference type="InterPro" id="IPR009562">
    <property type="entry name" value="DUF1178"/>
</dbReference>
<dbReference type="Pfam" id="PF06676">
    <property type="entry name" value="DUF1178"/>
    <property type="match status" value="1"/>
</dbReference>
<organism evidence="1 2">
    <name type="scientific">Gemmobacter fulvus</name>
    <dbReference type="NCBI Taxonomy" id="2840474"/>
    <lineage>
        <taxon>Bacteria</taxon>
        <taxon>Pseudomonadati</taxon>
        <taxon>Pseudomonadota</taxon>
        <taxon>Alphaproteobacteria</taxon>
        <taxon>Rhodobacterales</taxon>
        <taxon>Paracoccaceae</taxon>
        <taxon>Gemmobacter</taxon>
    </lineage>
</organism>
<dbReference type="RefSeq" id="WP_215503266.1">
    <property type="nucleotide sequence ID" value="NZ_CP076361.1"/>
</dbReference>
<reference evidence="1" key="1">
    <citation type="submission" date="2021-06" db="EMBL/GenBank/DDBJ databases">
        <title>Direct submission.</title>
        <authorList>
            <person name="Lee C.-S."/>
            <person name="Jin L."/>
        </authorList>
    </citation>
    <scope>NUCLEOTIDE SEQUENCE</scope>
    <source>
        <strain evidence="1">Con5</strain>
    </source>
</reference>
<dbReference type="KEGG" id="gfu:KM031_03970"/>
<proteinExistence type="predicted"/>
<protein>
    <submittedName>
        <fullName evidence="1">DUF1178 family protein</fullName>
    </submittedName>
</protein>
<keyword evidence="2" id="KW-1185">Reference proteome</keyword>
<dbReference type="PIRSF" id="PIRSF032131">
    <property type="entry name" value="UCP032131"/>
    <property type="match status" value="1"/>
</dbReference>